<accession>A0A1Y6EAY6</accession>
<keyword evidence="3" id="KW-1185">Reference proteome</keyword>
<keyword evidence="1" id="KW-0472">Membrane</keyword>
<feature type="transmembrane region" description="Helical" evidence="1">
    <location>
        <begin position="6"/>
        <end position="25"/>
    </location>
</feature>
<name>A0A1Y6EAY6_9GAMM</name>
<dbReference type="EMBL" id="FXWH01000001">
    <property type="protein sequence ID" value="SMQ59715.1"/>
    <property type="molecule type" value="Genomic_DNA"/>
</dbReference>
<evidence type="ECO:0000256" key="1">
    <source>
        <dbReference type="SAM" id="Phobius"/>
    </source>
</evidence>
<feature type="transmembrane region" description="Helical" evidence="1">
    <location>
        <begin position="45"/>
        <end position="64"/>
    </location>
</feature>
<organism evidence="2 3">
    <name type="scientific">Pseudidiomarina planktonica</name>
    <dbReference type="NCBI Taxonomy" id="1323738"/>
    <lineage>
        <taxon>Bacteria</taxon>
        <taxon>Pseudomonadati</taxon>
        <taxon>Pseudomonadota</taxon>
        <taxon>Gammaproteobacteria</taxon>
        <taxon>Alteromonadales</taxon>
        <taxon>Idiomarinaceae</taxon>
        <taxon>Pseudidiomarina</taxon>
    </lineage>
</organism>
<dbReference type="InterPro" id="IPR021313">
    <property type="entry name" value="DUF2909"/>
</dbReference>
<gene>
    <name evidence="2" type="ORF">SAMN06297229_0307</name>
</gene>
<evidence type="ECO:0008006" key="4">
    <source>
        <dbReference type="Google" id="ProtNLM"/>
    </source>
</evidence>
<dbReference type="AlphaFoldDB" id="A0A1Y6EAY6"/>
<keyword evidence="1" id="KW-0812">Transmembrane</keyword>
<proteinExistence type="predicted"/>
<dbReference type="Pfam" id="PF11137">
    <property type="entry name" value="DUF2909"/>
    <property type="match status" value="1"/>
</dbReference>
<sequence length="71" mass="7858">MLLVAKIILALLLIFTLVNLFKALFAMLRNDPTKPSMSHFLGRRVGLSVLAIIIVLVLMATGVLQPNPRPY</sequence>
<evidence type="ECO:0000313" key="3">
    <source>
        <dbReference type="Proteomes" id="UP000194450"/>
    </source>
</evidence>
<protein>
    <recommendedName>
        <fullName evidence="4">DUF2909 domain-containing protein</fullName>
    </recommendedName>
</protein>
<evidence type="ECO:0000313" key="2">
    <source>
        <dbReference type="EMBL" id="SMQ59715.1"/>
    </source>
</evidence>
<reference evidence="3" key="1">
    <citation type="submission" date="2017-04" db="EMBL/GenBank/DDBJ databases">
        <authorList>
            <person name="Varghese N."/>
            <person name="Submissions S."/>
        </authorList>
    </citation>
    <scope>NUCLEOTIDE SEQUENCE [LARGE SCALE GENOMIC DNA]</scope>
</reference>
<dbReference type="RefSeq" id="WP_086433499.1">
    <property type="nucleotide sequence ID" value="NZ_FXWH01000001.1"/>
</dbReference>
<keyword evidence="1" id="KW-1133">Transmembrane helix</keyword>
<dbReference type="Proteomes" id="UP000194450">
    <property type="component" value="Unassembled WGS sequence"/>
</dbReference>